<evidence type="ECO:0000256" key="1">
    <source>
        <dbReference type="SAM" id="MobiDB-lite"/>
    </source>
</evidence>
<dbReference type="Gramene" id="KOM25767">
    <property type="protein sequence ID" value="KOM25767"/>
    <property type="gene ID" value="LR48_Vigan187s000700"/>
</dbReference>
<dbReference type="Gene3D" id="2.40.70.10">
    <property type="entry name" value="Acid Proteases"/>
    <property type="match status" value="1"/>
</dbReference>
<evidence type="ECO:0000313" key="2">
    <source>
        <dbReference type="EMBL" id="KOM25767.1"/>
    </source>
</evidence>
<feature type="region of interest" description="Disordered" evidence="1">
    <location>
        <begin position="68"/>
        <end position="88"/>
    </location>
</feature>
<proteinExistence type="predicted"/>
<gene>
    <name evidence="2" type="ORF">LR48_Vigan187s000700</name>
</gene>
<feature type="compositionally biased region" description="Polar residues" evidence="1">
    <location>
        <begin position="24"/>
        <end position="33"/>
    </location>
</feature>
<feature type="region of interest" description="Disordered" evidence="1">
    <location>
        <begin position="24"/>
        <end position="56"/>
    </location>
</feature>
<name>A0A0L9T5A8_PHAAN</name>
<feature type="compositionally biased region" description="Basic residues" evidence="1">
    <location>
        <begin position="118"/>
        <end position="141"/>
    </location>
</feature>
<dbReference type="Proteomes" id="UP000053144">
    <property type="component" value="Unassembled WGS sequence"/>
</dbReference>
<dbReference type="EMBL" id="KQ258287">
    <property type="protein sequence ID" value="KOM25767.1"/>
    <property type="molecule type" value="Genomic_DNA"/>
</dbReference>
<accession>A0A0L9T5A8</accession>
<dbReference type="InterPro" id="IPR021109">
    <property type="entry name" value="Peptidase_aspartic_dom_sf"/>
</dbReference>
<organism evidence="2 3">
    <name type="scientific">Phaseolus angularis</name>
    <name type="common">Azuki bean</name>
    <name type="synonym">Vigna angularis</name>
    <dbReference type="NCBI Taxonomy" id="3914"/>
    <lineage>
        <taxon>Eukaryota</taxon>
        <taxon>Viridiplantae</taxon>
        <taxon>Streptophyta</taxon>
        <taxon>Embryophyta</taxon>
        <taxon>Tracheophyta</taxon>
        <taxon>Spermatophyta</taxon>
        <taxon>Magnoliopsida</taxon>
        <taxon>eudicotyledons</taxon>
        <taxon>Gunneridae</taxon>
        <taxon>Pentapetalae</taxon>
        <taxon>rosids</taxon>
        <taxon>fabids</taxon>
        <taxon>Fabales</taxon>
        <taxon>Fabaceae</taxon>
        <taxon>Papilionoideae</taxon>
        <taxon>50 kb inversion clade</taxon>
        <taxon>NPAAA clade</taxon>
        <taxon>indigoferoid/millettioid clade</taxon>
        <taxon>Phaseoleae</taxon>
        <taxon>Vigna</taxon>
    </lineage>
</organism>
<reference evidence="3" key="1">
    <citation type="journal article" date="2015" name="Proc. Natl. Acad. Sci. U.S.A.">
        <title>Genome sequencing of adzuki bean (Vigna angularis) provides insight into high starch and low fat accumulation and domestication.</title>
        <authorList>
            <person name="Yang K."/>
            <person name="Tian Z."/>
            <person name="Chen C."/>
            <person name="Luo L."/>
            <person name="Zhao B."/>
            <person name="Wang Z."/>
            <person name="Yu L."/>
            <person name="Li Y."/>
            <person name="Sun Y."/>
            <person name="Li W."/>
            <person name="Chen Y."/>
            <person name="Li Y."/>
            <person name="Zhang Y."/>
            <person name="Ai D."/>
            <person name="Zhao J."/>
            <person name="Shang C."/>
            <person name="Ma Y."/>
            <person name="Wu B."/>
            <person name="Wang M."/>
            <person name="Gao L."/>
            <person name="Sun D."/>
            <person name="Zhang P."/>
            <person name="Guo F."/>
            <person name="Wang W."/>
            <person name="Li Y."/>
            <person name="Wang J."/>
            <person name="Varshney R.K."/>
            <person name="Wang J."/>
            <person name="Ling H.Q."/>
            <person name="Wan P."/>
        </authorList>
    </citation>
    <scope>NUCLEOTIDE SEQUENCE</scope>
    <source>
        <strain evidence="3">cv. Jingnong 6</strain>
    </source>
</reference>
<sequence>MVAMRIACDVEDAQRRLRTSGWTTTKNTQTWGPSTGGGGIVAKTEPNRSNPTRMGMTESVGSVRKEANPINGTARGVSTVGSGVKGRGPRSLPYAEYIKRREEGRCFHCGGPYSPGHRCPKRSMRVRRKTKGKTRKKRRKNPWSFHISLPMLVLIDSRASHNFIARRMVEELNLPVEGTPPYKVCLGDGRRKEMQGCCEGVTVEMGR</sequence>
<feature type="region of interest" description="Disordered" evidence="1">
    <location>
        <begin position="118"/>
        <end position="142"/>
    </location>
</feature>
<evidence type="ECO:0000313" key="3">
    <source>
        <dbReference type="Proteomes" id="UP000053144"/>
    </source>
</evidence>
<dbReference type="AlphaFoldDB" id="A0A0L9T5A8"/>
<dbReference type="CDD" id="cd00303">
    <property type="entry name" value="retropepsin_like"/>
    <property type="match status" value="1"/>
</dbReference>
<protein>
    <submittedName>
        <fullName evidence="2">Uncharacterized protein</fullName>
    </submittedName>
</protein>